<feature type="coiled-coil region" evidence="7">
    <location>
        <begin position="1118"/>
        <end position="1149"/>
    </location>
</feature>
<dbReference type="GO" id="GO:0005634">
    <property type="term" value="C:nucleus"/>
    <property type="evidence" value="ECO:0007669"/>
    <property type="project" value="UniProtKB-SubCell"/>
</dbReference>
<feature type="domain" description="ELP1 N-terminal second beta-propeller" evidence="10">
    <location>
        <begin position="433"/>
        <end position="710"/>
    </location>
</feature>
<accession>A0A0F7ST86</accession>
<feature type="compositionally biased region" description="Pro residues" evidence="8">
    <location>
        <begin position="1295"/>
        <end position="1305"/>
    </location>
</feature>
<feature type="domain" description="ELP1 alpha-solenoid" evidence="12">
    <location>
        <begin position="734"/>
        <end position="929"/>
    </location>
</feature>
<evidence type="ECO:0000256" key="7">
    <source>
        <dbReference type="SAM" id="Coils"/>
    </source>
</evidence>
<evidence type="ECO:0000259" key="12">
    <source>
        <dbReference type="Pfam" id="PF23925"/>
    </source>
</evidence>
<evidence type="ECO:0000256" key="1">
    <source>
        <dbReference type="ARBA" id="ARBA00005043"/>
    </source>
</evidence>
<dbReference type="GO" id="GO:0005829">
    <property type="term" value="C:cytosol"/>
    <property type="evidence" value="ECO:0007669"/>
    <property type="project" value="TreeGrafter"/>
</dbReference>
<keyword evidence="4" id="KW-0819">tRNA processing</keyword>
<dbReference type="InterPro" id="IPR056167">
    <property type="entry name" value="A-sol_ELP1"/>
</dbReference>
<dbReference type="PANTHER" id="PTHR12747:SF0">
    <property type="entry name" value="ELONGATOR COMPLEX PROTEIN 1"/>
    <property type="match status" value="1"/>
</dbReference>
<evidence type="ECO:0000259" key="10">
    <source>
        <dbReference type="Pfam" id="PF23797"/>
    </source>
</evidence>
<dbReference type="InterPro" id="IPR056164">
    <property type="entry name" value="Beta-prop_ELP1_1st"/>
</dbReference>
<evidence type="ECO:0000256" key="5">
    <source>
        <dbReference type="ARBA" id="ARBA00029535"/>
    </source>
</evidence>
<feature type="region of interest" description="Disordered" evidence="8">
    <location>
        <begin position="191"/>
        <end position="223"/>
    </location>
</feature>
<keyword evidence="7" id="KW-0175">Coiled coil</keyword>
<evidence type="ECO:0000313" key="14">
    <source>
        <dbReference type="EMBL" id="CED83780.1"/>
    </source>
</evidence>
<reference evidence="14" key="1">
    <citation type="submission" date="2014-08" db="EMBL/GenBank/DDBJ databases">
        <authorList>
            <person name="Sharma Rahul"/>
            <person name="Thines Marco"/>
        </authorList>
    </citation>
    <scope>NUCLEOTIDE SEQUENCE</scope>
</reference>
<keyword evidence="6" id="KW-0539">Nucleus</keyword>
<protein>
    <recommendedName>
        <fullName evidence="5 6">Elongator complex protein 1</fullName>
    </recommendedName>
</protein>
<dbReference type="SUPFAM" id="SSF69322">
    <property type="entry name" value="Tricorn protease domain 2"/>
    <property type="match status" value="1"/>
</dbReference>
<evidence type="ECO:0000259" key="11">
    <source>
        <dbReference type="Pfam" id="PF23878"/>
    </source>
</evidence>
<dbReference type="GO" id="GO:0000049">
    <property type="term" value="F:tRNA binding"/>
    <property type="evidence" value="ECO:0007669"/>
    <property type="project" value="TreeGrafter"/>
</dbReference>
<dbReference type="EMBL" id="LN483157">
    <property type="protein sequence ID" value="CED83780.1"/>
    <property type="molecule type" value="Genomic_DNA"/>
</dbReference>
<organism evidence="14">
    <name type="scientific">Phaffia rhodozyma</name>
    <name type="common">Yeast</name>
    <name type="synonym">Xanthophyllomyces dendrorhous</name>
    <dbReference type="NCBI Taxonomy" id="264483"/>
    <lineage>
        <taxon>Eukaryota</taxon>
        <taxon>Fungi</taxon>
        <taxon>Dikarya</taxon>
        <taxon>Basidiomycota</taxon>
        <taxon>Agaricomycotina</taxon>
        <taxon>Tremellomycetes</taxon>
        <taxon>Cystofilobasidiales</taxon>
        <taxon>Mrakiaceae</taxon>
        <taxon>Phaffia</taxon>
    </lineage>
</organism>
<sequence length="1324" mass="147986">MRSLACLSSIARKLPSAAPDSRSSSCAFNPETGAIYVAVESAQPQGSIELELVAIEGPSESDVLSLATYIANPSPSAKHRFPHLAKQVLCIEYLGESQSLCVILASGELISYDLTGDSQLEVVGVVDAGIKAAEWSPDEELLIVITGDDKLLQMTKDFDVLADSPLRSKDFGEDKAINVGWGSKETQFHGSAGKAAAQQPKTNVSSEKNACTPDDDETPRISWRGDGAHFAISTLDPTSSNAARRVIRTYSRMAALQSTSEAISGLEHQLAWQPSGSLIASTQRFGTFEGAGEGREGRHDVVFFERNGLRHGEFELREVAGKKRDGEGRGWAYRVRELGWNCDSSLLSVWIEGDDNEGDVVQIWTRNNYHWYLKQEITSLSLHTTRFTSVQWHPEEPFKIATLTPDSLEIRSFIWDTYGSVIPAPNDTGMVSVVDGASLLITPFRTQNVPPPMSSNKIINSHEMDSRKCIPPIHVAYSPAQDILAQLYPSGAIELHSVRTKLDRSVPGRAQVIEPVISFSLPEEVRARQVALVWEDEKKAIAVLGWDAKESRDSVWIKQDKEEEWQTVSVGSSGMGKLIAGIDGFILEDKTGQVSAISFDGDLMPFQSFLPTFCPTLRLVTHESTTLLIALSPLGKLFAMTPVSSEVYSIASNSTSFGLSADYLIYTTTTHESKYAPLTILTRILDGGYIVSEQEKVWEERRVERGAIVVTVVSSSNSLVLQMPRGNLETVYPRPLVLAGVRRDVTKGNYRDAFLTCRKNRIDLNILYDHEPEKFMQNLPTFIEQIEDVDYINLFLGGLKNEDVSRSMYPVPGVPASSSSFVVEGKVNKICGAMLVELNKQMLKYVDSISTAHVVKTPPDYEEALRVLHKLKGQHPKIVEDAVKYVIFLADVNQLFDVALGMYDFQLVLMIAQFSQKDPREYLPFLKELRALDRYYQRFRIDDHLERRASALKNLHLAGPDRFDEAVAYVEKYDLHKESISIWANDADQLKVMYEVYGEHLYDKREFSDAAIVFTLALNTPRAMKAYEKAHLWKELFTLAFTEGFEDERVVSLCQNVCDYLESRGRNVEAGRIWLDYGHNLDQAVHAFCKGRDFSEAYRVTALHKKPELVQSTIHPLLSEAQNVIMEDLKEIEEQMEKQVDRLQELKVLRTQQPDAFFMQDDPALENIDVMTDATQATAFTRYTVAPSTVLTRMTGMTGMTKASSSKRSKRKNERKKAGGRKGTVDEEMYLLGSFSRLVEKFKALIPDVTPVLNHLLISVPHRPEGIELQQAMIDLEERLRVSVEVAWSTEGEAVPPPAPEPIPEVKPTKPTIGDWKGGNRFMG</sequence>
<evidence type="ECO:0000256" key="6">
    <source>
        <dbReference type="PIRNR" id="PIRNR017233"/>
    </source>
</evidence>
<evidence type="ECO:0000256" key="2">
    <source>
        <dbReference type="ARBA" id="ARBA00006086"/>
    </source>
</evidence>
<feature type="domain" description="ELP1 first N-terminal beta-propeller" evidence="9">
    <location>
        <begin position="1"/>
        <end position="395"/>
    </location>
</feature>
<dbReference type="Pfam" id="PF23797">
    <property type="entry name" value="Beta-prop_ELP1_2nd"/>
    <property type="match status" value="1"/>
</dbReference>
<name>A0A0F7ST86_PHARH</name>
<evidence type="ECO:0000256" key="3">
    <source>
        <dbReference type="ARBA" id="ARBA00022490"/>
    </source>
</evidence>
<comment type="similarity">
    <text evidence="2 6">Belongs to the ELP1/IKA1 family.</text>
</comment>
<feature type="domain" description="ELP1 three-helical bundle" evidence="13">
    <location>
        <begin position="1109"/>
        <end position="1283"/>
    </location>
</feature>
<dbReference type="Pfam" id="PF04762">
    <property type="entry name" value="Beta-prop_ELP1_1st"/>
    <property type="match status" value="1"/>
</dbReference>
<comment type="function">
    <text evidence="6">Component of the elongator complex which is required for multiple tRNA modifications, including mcm5U (5-methoxycarbonylmethyl uridine), mcm5s2U (5-methoxycarbonylmethyl-2-thiouridine), and ncm5U (5-carbamoylmethyl uridine). The elongator complex catalyzes formation of carboxymethyluridine in the wobble base at position 34 in tRNAs.</text>
</comment>
<feature type="domain" description="ELP1 TPR" evidence="11">
    <location>
        <begin position="936"/>
        <end position="1099"/>
    </location>
</feature>
<dbReference type="InterPro" id="IPR056165">
    <property type="entry name" value="Beta-prop_ELP1_2nd"/>
</dbReference>
<dbReference type="GO" id="GO:0016301">
    <property type="term" value="F:kinase activity"/>
    <property type="evidence" value="ECO:0007669"/>
    <property type="project" value="UniProtKB-KW"/>
</dbReference>
<comment type="pathway">
    <text evidence="1">tRNA modification; 5-methoxycarbonylmethyl-2-thiouridine-tRNA biosynthesis.</text>
</comment>
<dbReference type="UniPathway" id="UPA00988"/>
<dbReference type="Pfam" id="PF23936">
    <property type="entry name" value="HB_ELP1"/>
    <property type="match status" value="1"/>
</dbReference>
<keyword evidence="3 6" id="KW-0963">Cytoplasm</keyword>
<dbReference type="GO" id="GO:0002926">
    <property type="term" value="P:tRNA wobble base 5-methoxycarbonylmethyl-2-thiouridinylation"/>
    <property type="evidence" value="ECO:0007669"/>
    <property type="project" value="TreeGrafter"/>
</dbReference>
<evidence type="ECO:0000259" key="9">
    <source>
        <dbReference type="Pfam" id="PF04762"/>
    </source>
</evidence>
<keyword evidence="14" id="KW-0418">Kinase</keyword>
<evidence type="ECO:0000256" key="8">
    <source>
        <dbReference type="SAM" id="MobiDB-lite"/>
    </source>
</evidence>
<dbReference type="InterPro" id="IPR006849">
    <property type="entry name" value="Elp1"/>
</dbReference>
<dbReference type="Pfam" id="PF23878">
    <property type="entry name" value="TPR_ELP1"/>
    <property type="match status" value="1"/>
</dbReference>
<feature type="region of interest" description="Disordered" evidence="8">
    <location>
        <begin position="1291"/>
        <end position="1314"/>
    </location>
</feature>
<keyword evidence="14" id="KW-0808">Transferase</keyword>
<dbReference type="InterPro" id="IPR056169">
    <property type="entry name" value="HB_ELP1"/>
</dbReference>
<dbReference type="InterPro" id="IPR015943">
    <property type="entry name" value="WD40/YVTN_repeat-like_dom_sf"/>
</dbReference>
<dbReference type="Gene3D" id="2.130.10.10">
    <property type="entry name" value="YVTN repeat-like/Quinoprotein amine dehydrogenase"/>
    <property type="match status" value="1"/>
</dbReference>
<dbReference type="PANTHER" id="PTHR12747">
    <property type="entry name" value="ELONGATOR COMPLEX PROTEIN 1"/>
    <property type="match status" value="1"/>
</dbReference>
<dbReference type="GO" id="GO:0033588">
    <property type="term" value="C:elongator holoenzyme complex"/>
    <property type="evidence" value="ECO:0007669"/>
    <property type="project" value="InterPro"/>
</dbReference>
<proteinExistence type="inferred from homology"/>
<evidence type="ECO:0000256" key="4">
    <source>
        <dbReference type="ARBA" id="ARBA00022694"/>
    </source>
</evidence>
<feature type="compositionally biased region" description="Polar residues" evidence="8">
    <location>
        <begin position="199"/>
        <end position="209"/>
    </location>
</feature>
<evidence type="ECO:0000259" key="13">
    <source>
        <dbReference type="Pfam" id="PF23936"/>
    </source>
</evidence>
<dbReference type="InterPro" id="IPR056166">
    <property type="entry name" value="TPR_ELP1"/>
</dbReference>
<dbReference type="PIRSF" id="PIRSF017233">
    <property type="entry name" value="IKAP"/>
    <property type="match status" value="1"/>
</dbReference>
<feature type="region of interest" description="Disordered" evidence="8">
    <location>
        <begin position="1197"/>
        <end position="1222"/>
    </location>
</feature>
<comment type="subcellular location">
    <subcellularLocation>
        <location evidence="6">Cytoplasm</location>
    </subcellularLocation>
    <subcellularLocation>
        <location evidence="6">Nucleus</location>
    </subcellularLocation>
</comment>
<dbReference type="Pfam" id="PF23925">
    <property type="entry name" value="A-sol_ELP1"/>
    <property type="match status" value="1"/>
</dbReference>
<feature type="compositionally biased region" description="Basic residues" evidence="8">
    <location>
        <begin position="1205"/>
        <end position="1220"/>
    </location>
</feature>